<reference evidence="1 2" key="1">
    <citation type="submission" date="2024-01" db="EMBL/GenBank/DDBJ databases">
        <authorList>
            <person name="Allen C."/>
            <person name="Tagirdzhanova G."/>
        </authorList>
    </citation>
    <scope>NUCLEOTIDE SEQUENCE [LARGE SCALE GENOMIC DNA]</scope>
</reference>
<keyword evidence="2" id="KW-1185">Reference proteome</keyword>
<name>A0ABP0CG46_9PEZI</name>
<evidence type="ECO:0000313" key="1">
    <source>
        <dbReference type="EMBL" id="CAK7230076.1"/>
    </source>
</evidence>
<evidence type="ECO:0008006" key="3">
    <source>
        <dbReference type="Google" id="ProtNLM"/>
    </source>
</evidence>
<gene>
    <name evidence="1" type="ORF">SCUCBS95973_007451</name>
</gene>
<sequence length="96" mass="10878">MLVYRHPGDINGRNVLLDADRNILLYDFAGSGIDDEDDWAGEAVRLLREGTYPDVSNVALGDIMQKCWKTEFTSAKQVADSIHKRLPQYANDTEMF</sequence>
<comment type="caution">
    <text evidence="1">The sequence shown here is derived from an EMBL/GenBank/DDBJ whole genome shotgun (WGS) entry which is preliminary data.</text>
</comment>
<protein>
    <recommendedName>
        <fullName evidence="3">Protein kinase domain-containing protein</fullName>
    </recommendedName>
</protein>
<accession>A0ABP0CG46</accession>
<dbReference type="Proteomes" id="UP001642405">
    <property type="component" value="Unassembled WGS sequence"/>
</dbReference>
<evidence type="ECO:0000313" key="2">
    <source>
        <dbReference type="Proteomes" id="UP001642405"/>
    </source>
</evidence>
<proteinExistence type="predicted"/>
<dbReference type="EMBL" id="CAWUHB010000051">
    <property type="protein sequence ID" value="CAK7230076.1"/>
    <property type="molecule type" value="Genomic_DNA"/>
</dbReference>
<organism evidence="1 2">
    <name type="scientific">Sporothrix curviconia</name>
    <dbReference type="NCBI Taxonomy" id="1260050"/>
    <lineage>
        <taxon>Eukaryota</taxon>
        <taxon>Fungi</taxon>
        <taxon>Dikarya</taxon>
        <taxon>Ascomycota</taxon>
        <taxon>Pezizomycotina</taxon>
        <taxon>Sordariomycetes</taxon>
        <taxon>Sordariomycetidae</taxon>
        <taxon>Ophiostomatales</taxon>
        <taxon>Ophiostomataceae</taxon>
        <taxon>Sporothrix</taxon>
    </lineage>
</organism>